<keyword evidence="5" id="KW-1185">Reference proteome</keyword>
<name>A0ABY8CFW9_9GAMM</name>
<accession>A0ABY8CFW9</accession>
<dbReference type="Gene3D" id="3.90.1210.10">
    <property type="entry name" value="Antifreeze-like/N-acetylneuraminic acid synthase C-terminal domain"/>
    <property type="match status" value="1"/>
</dbReference>
<feature type="domain" description="FlgA N-terminal" evidence="3">
    <location>
        <begin position="48"/>
        <end position="121"/>
    </location>
</feature>
<evidence type="ECO:0000259" key="2">
    <source>
        <dbReference type="Pfam" id="PF13144"/>
    </source>
</evidence>
<keyword evidence="4" id="KW-0966">Cell projection</keyword>
<dbReference type="Proteomes" id="UP001222275">
    <property type="component" value="Chromosome"/>
</dbReference>
<dbReference type="RefSeq" id="WP_275595596.1">
    <property type="nucleotide sequence ID" value="NZ_CP102381.1"/>
</dbReference>
<comment type="subcellular location">
    <subcellularLocation>
        <location evidence="1">Periplasm</location>
    </subcellularLocation>
</comment>
<dbReference type="Gene3D" id="2.30.30.760">
    <property type="match status" value="1"/>
</dbReference>
<organism evidence="4 5">
    <name type="scientific">Thiomicrorhabdus lithotrophica</name>
    <dbReference type="NCBI Taxonomy" id="2949997"/>
    <lineage>
        <taxon>Bacteria</taxon>
        <taxon>Pseudomonadati</taxon>
        <taxon>Pseudomonadota</taxon>
        <taxon>Gammaproteobacteria</taxon>
        <taxon>Thiotrichales</taxon>
        <taxon>Piscirickettsiaceae</taxon>
        <taxon>Thiomicrorhabdus</taxon>
    </lineage>
</organism>
<dbReference type="EMBL" id="CP102381">
    <property type="protein sequence ID" value="WEJ63343.1"/>
    <property type="molecule type" value="Genomic_DNA"/>
</dbReference>
<feature type="signal peptide" evidence="1">
    <location>
        <begin position="1"/>
        <end position="26"/>
    </location>
</feature>
<feature type="chain" id="PRO_5044992111" description="Flagella basal body P-ring formation protein FlgA" evidence="1">
    <location>
        <begin position="27"/>
        <end position="248"/>
    </location>
</feature>
<keyword evidence="1" id="KW-1005">Bacterial flagellum biogenesis</keyword>
<dbReference type="Pfam" id="PF17656">
    <property type="entry name" value="ChapFlgA_N"/>
    <property type="match status" value="1"/>
</dbReference>
<keyword evidence="4" id="KW-0969">Cilium</keyword>
<keyword evidence="1" id="KW-0574">Periplasm</keyword>
<feature type="domain" description="Flagella basal body P-ring formation protein FlgA SAF" evidence="2">
    <location>
        <begin position="125"/>
        <end position="247"/>
    </location>
</feature>
<keyword evidence="1" id="KW-0732">Signal</keyword>
<reference evidence="4 5" key="1">
    <citation type="submission" date="2022-06" db="EMBL/GenBank/DDBJ databases">
        <title>Thiomicrohabdus sp. nov, an obligately chemolithoautotrophic, sulfur-oxidizing bacterium isolated from beach of Guanyin Mountain. Amoy.</title>
        <authorList>
            <person name="Zhu H."/>
        </authorList>
    </citation>
    <scope>NUCLEOTIDE SEQUENCE [LARGE SCALE GENOMIC DNA]</scope>
    <source>
        <strain evidence="4 5">XGS-01</strain>
    </source>
</reference>
<protein>
    <recommendedName>
        <fullName evidence="1">Flagella basal body P-ring formation protein FlgA</fullName>
    </recommendedName>
</protein>
<dbReference type="PANTHER" id="PTHR36307:SF1">
    <property type="entry name" value="FLAGELLA BASAL BODY P-RING FORMATION PROTEIN FLGA"/>
    <property type="match status" value="1"/>
</dbReference>
<dbReference type="CDD" id="cd11614">
    <property type="entry name" value="SAF_CpaB_FlgA_like"/>
    <property type="match status" value="1"/>
</dbReference>
<dbReference type="InterPro" id="IPR039246">
    <property type="entry name" value="Flagellar_FlgA"/>
</dbReference>
<keyword evidence="4" id="KW-0282">Flagellum</keyword>
<evidence type="ECO:0000259" key="3">
    <source>
        <dbReference type="Pfam" id="PF17656"/>
    </source>
</evidence>
<evidence type="ECO:0000313" key="5">
    <source>
        <dbReference type="Proteomes" id="UP001222275"/>
    </source>
</evidence>
<sequence length="248" mass="27575">MKKTIRLITISTLMNSLILTSLSASAQQSAETLHSYPVNPMYQSLDEIHQLVNNHVKQKIDQKIFEPKIQIRKLSSNLKLPLCSKPLLLQDRNPNTTTGRMTISISCESPKWRVFVPVVVDGKLPVVISVKGILKLTVIKPEDIQQILLPYKKVPKGSMVNIATAIGMRTTKAIPPNKVLKIRDLQPPFWVFKDQQVNLITRIGSIEVKVKGLALQSGVEQEQVPVKNLSSDKVVKGIVIAPNTVLVP</sequence>
<dbReference type="NCBIfam" id="TIGR03170">
    <property type="entry name" value="flgA_cterm"/>
    <property type="match status" value="1"/>
</dbReference>
<dbReference type="Pfam" id="PF13144">
    <property type="entry name" value="ChapFlgA"/>
    <property type="match status" value="1"/>
</dbReference>
<gene>
    <name evidence="4" type="primary">flgA</name>
    <name evidence="4" type="ORF">NR989_03560</name>
</gene>
<evidence type="ECO:0000313" key="4">
    <source>
        <dbReference type="EMBL" id="WEJ63343.1"/>
    </source>
</evidence>
<comment type="function">
    <text evidence="1">Involved in the assembly process of the P-ring formation. It may associate with FlgF on the rod constituting a structure essential for the P-ring assembly or may act as a modulator protein for the P-ring assembly.</text>
</comment>
<dbReference type="InterPro" id="IPR017585">
    <property type="entry name" value="SAF_FlgA"/>
</dbReference>
<evidence type="ECO:0000256" key="1">
    <source>
        <dbReference type="RuleBase" id="RU362063"/>
    </source>
</evidence>
<dbReference type="InterPro" id="IPR041231">
    <property type="entry name" value="FlgA_N"/>
</dbReference>
<dbReference type="PANTHER" id="PTHR36307">
    <property type="entry name" value="FLAGELLA BASAL BODY P-RING FORMATION PROTEIN FLGA"/>
    <property type="match status" value="1"/>
</dbReference>
<proteinExistence type="inferred from homology"/>
<comment type="similarity">
    <text evidence="1">Belongs to the FlgA family.</text>
</comment>